<feature type="transmembrane region" description="Helical" evidence="1">
    <location>
        <begin position="282"/>
        <end position="305"/>
    </location>
</feature>
<evidence type="ECO:0000256" key="1">
    <source>
        <dbReference type="SAM" id="Phobius"/>
    </source>
</evidence>
<keyword evidence="3" id="KW-1185">Reference proteome</keyword>
<reference evidence="2 3" key="1">
    <citation type="submission" date="2015-08" db="EMBL/GenBank/DDBJ databases">
        <title>Next Generation Sequencing and Analysis of the Genome of Puccinia sorghi L Schw, the Causal Agent of Maize Common Rust.</title>
        <authorList>
            <person name="Rochi L."/>
            <person name="Burguener G."/>
            <person name="Darino M."/>
            <person name="Turjanski A."/>
            <person name="Kreff E."/>
            <person name="Dieguez M.J."/>
            <person name="Sacco F."/>
        </authorList>
    </citation>
    <scope>NUCLEOTIDE SEQUENCE [LARGE SCALE GENOMIC DNA]</scope>
    <source>
        <strain evidence="2 3">RO10H11247</strain>
    </source>
</reference>
<dbReference type="EMBL" id="LAVV01006962">
    <property type="protein sequence ID" value="KNZ57612.1"/>
    <property type="molecule type" value="Genomic_DNA"/>
</dbReference>
<proteinExistence type="predicted"/>
<sequence length="329" mass="36915">MLLPSIPSLNLLSVVSAQLFLTEINIYISLVNLIVSLDSLLSSSYLVSPNILRHHLDWGNPWKAPEGVTRSLQEDRLSHRGSSQCGHTEAPFKHLAIVDVILHQVILHEAITEFVQLVQEKTFFLHIKEFVVMIHGGVENSSLLVAFFLILGAVSRNGGACFWNCSYLDRKRSRRCLWHGALWYPIIARIDSDRKTSHRNSSAPAVPKCFSGTRRNNITVIWIPRIGKFVDITTPKTGKPFWVDWLCRCGTLGSILCIKKRKVERGAVVGCTGGSERQINSIFTYLFMCVAARLLTVGCFLLITITTNNQNSSSHNLISPFQTQVLFIL</sequence>
<accession>A0A0L6VAN0</accession>
<name>A0A0L6VAN0_9BASI</name>
<keyword evidence="1" id="KW-1133">Transmembrane helix</keyword>
<dbReference type="VEuPathDB" id="FungiDB:VP01_2112g1"/>
<dbReference type="Proteomes" id="UP000037035">
    <property type="component" value="Unassembled WGS sequence"/>
</dbReference>
<dbReference type="AlphaFoldDB" id="A0A0L6VAN0"/>
<gene>
    <name evidence="2" type="ORF">VP01_2112g1</name>
</gene>
<comment type="caution">
    <text evidence="2">The sequence shown here is derived from an EMBL/GenBank/DDBJ whole genome shotgun (WGS) entry which is preliminary data.</text>
</comment>
<organism evidence="2 3">
    <name type="scientific">Puccinia sorghi</name>
    <dbReference type="NCBI Taxonomy" id="27349"/>
    <lineage>
        <taxon>Eukaryota</taxon>
        <taxon>Fungi</taxon>
        <taxon>Dikarya</taxon>
        <taxon>Basidiomycota</taxon>
        <taxon>Pucciniomycotina</taxon>
        <taxon>Pucciniomycetes</taxon>
        <taxon>Pucciniales</taxon>
        <taxon>Pucciniaceae</taxon>
        <taxon>Puccinia</taxon>
    </lineage>
</organism>
<evidence type="ECO:0000313" key="2">
    <source>
        <dbReference type="EMBL" id="KNZ57612.1"/>
    </source>
</evidence>
<evidence type="ECO:0000313" key="3">
    <source>
        <dbReference type="Proteomes" id="UP000037035"/>
    </source>
</evidence>
<keyword evidence="1" id="KW-0472">Membrane</keyword>
<protein>
    <submittedName>
        <fullName evidence="2">Putative signal peptide protein</fullName>
    </submittedName>
</protein>
<keyword evidence="1" id="KW-0812">Transmembrane</keyword>